<dbReference type="Proteomes" id="UP001189429">
    <property type="component" value="Unassembled WGS sequence"/>
</dbReference>
<proteinExistence type="predicted"/>
<protein>
    <submittedName>
        <fullName evidence="1">Uncharacterized protein</fullName>
    </submittedName>
</protein>
<comment type="caution">
    <text evidence="1">The sequence shown here is derived from an EMBL/GenBank/DDBJ whole genome shotgun (WGS) entry which is preliminary data.</text>
</comment>
<evidence type="ECO:0000313" key="2">
    <source>
        <dbReference type="Proteomes" id="UP001189429"/>
    </source>
</evidence>
<keyword evidence="2" id="KW-1185">Reference proteome</keyword>
<sequence length="325" mass="34200">MCLGQGMERGRLSQAAAELGAAQQAGSPWKQQDLEDALFDAGVADELVEFHMERERRAFSPRGGAARDAALDAGLRDAGVRFMWSLCQAVGLLPAAGFQAATLLDVACLRRDGGILPEHLPLACTVIVKLLKKADTATTVVSNASMVPHAQRMVGCLRQLGHHVPDATEDALTAQEGILLVTLKWETQPPTVESWVSIFVSRFNIITCGIHAARLNQVWEQSMLCAQALATKLPASRDMPPLAMARGLLGVGFVCSGLLPTVAADTSVILGSLQTAVMACPREMQASCEAAVAALQKAGSEVRLAVAAQRAQQELVSAAAAQGGA</sequence>
<gene>
    <name evidence="1" type="ORF">PCOR1329_LOCUS6149</name>
</gene>
<reference evidence="1" key="1">
    <citation type="submission" date="2023-10" db="EMBL/GenBank/DDBJ databases">
        <authorList>
            <person name="Chen Y."/>
            <person name="Shah S."/>
            <person name="Dougan E. K."/>
            <person name="Thang M."/>
            <person name="Chan C."/>
        </authorList>
    </citation>
    <scope>NUCLEOTIDE SEQUENCE [LARGE SCALE GENOMIC DNA]</scope>
</reference>
<name>A0ABN9PUM0_9DINO</name>
<dbReference type="EMBL" id="CAUYUJ010001647">
    <property type="protein sequence ID" value="CAK0796919.1"/>
    <property type="molecule type" value="Genomic_DNA"/>
</dbReference>
<organism evidence="1 2">
    <name type="scientific">Prorocentrum cordatum</name>
    <dbReference type="NCBI Taxonomy" id="2364126"/>
    <lineage>
        <taxon>Eukaryota</taxon>
        <taxon>Sar</taxon>
        <taxon>Alveolata</taxon>
        <taxon>Dinophyceae</taxon>
        <taxon>Prorocentrales</taxon>
        <taxon>Prorocentraceae</taxon>
        <taxon>Prorocentrum</taxon>
    </lineage>
</organism>
<evidence type="ECO:0000313" key="1">
    <source>
        <dbReference type="EMBL" id="CAK0796919.1"/>
    </source>
</evidence>
<accession>A0ABN9PUM0</accession>